<dbReference type="Proteomes" id="UP000077384">
    <property type="component" value="Unassembled WGS sequence"/>
</dbReference>
<organism evidence="1 3">
    <name type="scientific">Clostridium coskatii</name>
    <dbReference type="NCBI Taxonomy" id="1705578"/>
    <lineage>
        <taxon>Bacteria</taxon>
        <taxon>Bacillati</taxon>
        <taxon>Bacillota</taxon>
        <taxon>Clostridia</taxon>
        <taxon>Eubacteriales</taxon>
        <taxon>Clostridiaceae</taxon>
        <taxon>Clostridium</taxon>
    </lineage>
</organism>
<dbReference type="AlphaFoldDB" id="A0A166T5K0"/>
<proteinExistence type="predicted"/>
<dbReference type="EMBL" id="LROR01000057">
    <property type="protein sequence ID" value="OBR92543.1"/>
    <property type="molecule type" value="Genomic_DNA"/>
</dbReference>
<comment type="caution">
    <text evidence="1">The sequence shown here is derived from an EMBL/GenBank/DDBJ whole genome shotgun (WGS) entry which is preliminary data.</text>
</comment>
<gene>
    <name evidence="2" type="ORF">CLCOS_30060</name>
    <name evidence="1" type="ORF">WX73_00011</name>
</gene>
<dbReference type="Proteomes" id="UP000093694">
    <property type="component" value="Unassembled WGS sequence"/>
</dbReference>
<reference evidence="1 3" key="1">
    <citation type="journal article" date="2015" name="Biotechnol. Bioeng.">
        <title>Genome sequence and phenotypic characterization of Caulobacter segnis.</title>
        <authorList>
            <person name="Patel S."/>
            <person name="Fletcher B."/>
            <person name="Scott D.C."/>
            <person name="Ely B."/>
        </authorList>
    </citation>
    <scope>NUCLEOTIDE SEQUENCE [LARGE SCALE GENOMIC DNA]</scope>
    <source>
        <strain evidence="1 3">PS02</strain>
    </source>
</reference>
<accession>A0A166T5K0</accession>
<evidence type="ECO:0000313" key="2">
    <source>
        <dbReference type="EMBL" id="OBR92543.1"/>
    </source>
</evidence>
<evidence type="ECO:0000313" key="3">
    <source>
        <dbReference type="Proteomes" id="UP000077384"/>
    </source>
</evidence>
<dbReference type="PATRIC" id="fig|1705578.3.peg.392"/>
<evidence type="ECO:0000313" key="4">
    <source>
        <dbReference type="Proteomes" id="UP000093694"/>
    </source>
</evidence>
<dbReference type="EMBL" id="LITQ01000013">
    <property type="protein sequence ID" value="OAA93319.1"/>
    <property type="molecule type" value="Genomic_DNA"/>
</dbReference>
<keyword evidence="4" id="KW-1185">Reference proteome</keyword>
<protein>
    <submittedName>
        <fullName evidence="1">Uncharacterized protein</fullName>
    </submittedName>
</protein>
<evidence type="ECO:0000313" key="1">
    <source>
        <dbReference type="EMBL" id="OAA93319.1"/>
    </source>
</evidence>
<reference evidence="2 4" key="2">
    <citation type="journal article" date="2016" name="Front. Microbiol.">
        <title>Industrial Acetogenic Biocatalysts: A Comparative Metabolic and Genomic Analysis.</title>
        <authorList>
            <person name="Bengelsdorf F."/>
            <person name="Poehlein A."/>
            <person name="Sonja S."/>
            <person name="Erz C."/>
            <person name="Hummel T."/>
            <person name="Hoffmeister S."/>
            <person name="Daniel R."/>
            <person name="Durre P."/>
        </authorList>
    </citation>
    <scope>NUCLEOTIDE SEQUENCE [LARGE SCALE GENOMIC DNA]</scope>
    <source>
        <strain evidence="2 4">PTA-10522</strain>
    </source>
</reference>
<dbReference type="RefSeq" id="WP_082853530.1">
    <property type="nucleotide sequence ID" value="NZ_LITQ01000013.1"/>
</dbReference>
<name>A0A166T5K0_9CLOT</name>
<sequence>MKKFLQISILLILLLLGNGCGKLHSTKNSISTDSWAYEKMITLNKINYVVTSEQIEKVDSKLGEVRHYSTNEKDFDPNNFSNYFKVGTGLYKIPNINTKDAIAVEIEKNKFVKASNTQLINLLC</sequence>